<dbReference type="AlphaFoldDB" id="A0A1X6NZ07"/>
<dbReference type="Proteomes" id="UP000218209">
    <property type="component" value="Unassembled WGS sequence"/>
</dbReference>
<dbReference type="EMBL" id="KV918981">
    <property type="protein sequence ID" value="OSX73746.1"/>
    <property type="molecule type" value="Genomic_DNA"/>
</dbReference>
<feature type="compositionally biased region" description="Basic residues" evidence="1">
    <location>
        <begin position="67"/>
        <end position="77"/>
    </location>
</feature>
<protein>
    <submittedName>
        <fullName evidence="2">Uncharacterized protein</fullName>
    </submittedName>
</protein>
<feature type="compositionally biased region" description="Low complexity" evidence="1">
    <location>
        <begin position="17"/>
        <end position="34"/>
    </location>
</feature>
<evidence type="ECO:0000313" key="2">
    <source>
        <dbReference type="EMBL" id="OSX73746.1"/>
    </source>
</evidence>
<organism evidence="2 3">
    <name type="scientific">Porphyra umbilicalis</name>
    <name type="common">Purple laver</name>
    <name type="synonym">Red alga</name>
    <dbReference type="NCBI Taxonomy" id="2786"/>
    <lineage>
        <taxon>Eukaryota</taxon>
        <taxon>Rhodophyta</taxon>
        <taxon>Bangiophyceae</taxon>
        <taxon>Bangiales</taxon>
        <taxon>Bangiaceae</taxon>
        <taxon>Porphyra</taxon>
    </lineage>
</organism>
<gene>
    <name evidence="2" type="ORF">BU14_0329s0014</name>
</gene>
<accession>A0A1X6NZ07</accession>
<evidence type="ECO:0000313" key="3">
    <source>
        <dbReference type="Proteomes" id="UP000218209"/>
    </source>
</evidence>
<sequence>MPLWQQHACGVSPLPKPQGRPCRRQAAAAAICRPPSRPPATTCPRGGGRAGTPVGRCAQQSGDSDRRRRGCGWRWRSRGGGGGGAQRRQRPRCPGGWVTVTWRRSAPTVSTSASAPPRAPAETGGGEQGQTRGRDQGSLSCFRAWCRRRRRGGSGGGGGGHRRDPVSVRAAAERWQRKARRTDDGGCCSFPPSASAACISLQYPLT</sequence>
<feature type="region of interest" description="Disordered" evidence="1">
    <location>
        <begin position="149"/>
        <end position="186"/>
    </location>
</feature>
<keyword evidence="3" id="KW-1185">Reference proteome</keyword>
<reference evidence="2 3" key="1">
    <citation type="submission" date="2017-03" db="EMBL/GenBank/DDBJ databases">
        <title>WGS assembly of Porphyra umbilicalis.</title>
        <authorList>
            <person name="Brawley S.H."/>
            <person name="Blouin N.A."/>
            <person name="Ficko-Blean E."/>
            <person name="Wheeler G.L."/>
            <person name="Lohr M."/>
            <person name="Goodson H.V."/>
            <person name="Jenkins J.W."/>
            <person name="Blaby-Haas C.E."/>
            <person name="Helliwell K.E."/>
            <person name="Chan C."/>
            <person name="Marriage T."/>
            <person name="Bhattacharya D."/>
            <person name="Klein A.S."/>
            <person name="Badis Y."/>
            <person name="Brodie J."/>
            <person name="Cao Y."/>
            <person name="Collen J."/>
            <person name="Dittami S.M."/>
            <person name="Gachon C.M."/>
            <person name="Green B.R."/>
            <person name="Karpowicz S."/>
            <person name="Kim J.W."/>
            <person name="Kudahl U."/>
            <person name="Lin S."/>
            <person name="Michel G."/>
            <person name="Mittag M."/>
            <person name="Olson B.J."/>
            <person name="Pangilinan J."/>
            <person name="Peng Y."/>
            <person name="Qiu H."/>
            <person name="Shu S."/>
            <person name="Singer J.T."/>
            <person name="Smith A.G."/>
            <person name="Sprecher B.N."/>
            <person name="Wagner V."/>
            <person name="Wang W."/>
            <person name="Wang Z.-Y."/>
            <person name="Yan J."/>
            <person name="Yarish C."/>
            <person name="Zoeuner-Riek S."/>
            <person name="Zhuang Y."/>
            <person name="Zou Y."/>
            <person name="Lindquist E.A."/>
            <person name="Grimwood J."/>
            <person name="Barry K."/>
            <person name="Rokhsar D.S."/>
            <person name="Schmutz J."/>
            <person name="Stiller J.W."/>
            <person name="Grossman A.R."/>
            <person name="Prochnik S.E."/>
        </authorList>
    </citation>
    <scope>NUCLEOTIDE SEQUENCE [LARGE SCALE GENOMIC DNA]</scope>
    <source>
        <strain evidence="2">4086291</strain>
    </source>
</reference>
<feature type="region of interest" description="Disordered" evidence="1">
    <location>
        <begin position="1"/>
        <end position="136"/>
    </location>
</feature>
<feature type="compositionally biased region" description="Basic and acidic residues" evidence="1">
    <location>
        <begin position="161"/>
        <end position="184"/>
    </location>
</feature>
<proteinExistence type="predicted"/>
<evidence type="ECO:0000256" key="1">
    <source>
        <dbReference type="SAM" id="MobiDB-lite"/>
    </source>
</evidence>
<feature type="compositionally biased region" description="Low complexity" evidence="1">
    <location>
        <begin position="103"/>
        <end position="122"/>
    </location>
</feature>
<name>A0A1X6NZ07_PORUM</name>